<dbReference type="EMBL" id="JAULSO010000003">
    <property type="protein sequence ID" value="KAK3685921.1"/>
    <property type="molecule type" value="Genomic_DNA"/>
</dbReference>
<dbReference type="AlphaFoldDB" id="A0AAE0WY53"/>
<name>A0AAE0WY53_9PEZI</name>
<feature type="non-terminal residue" evidence="1">
    <location>
        <position position="1"/>
    </location>
</feature>
<reference evidence="1" key="2">
    <citation type="submission" date="2023-06" db="EMBL/GenBank/DDBJ databases">
        <authorList>
            <consortium name="Lawrence Berkeley National Laboratory"/>
            <person name="Haridas S."/>
            <person name="Hensen N."/>
            <person name="Bonometti L."/>
            <person name="Westerberg I."/>
            <person name="Brannstrom I.O."/>
            <person name="Guillou S."/>
            <person name="Cros-Aarteil S."/>
            <person name="Calhoun S."/>
            <person name="Kuo A."/>
            <person name="Mondo S."/>
            <person name="Pangilinan J."/>
            <person name="Riley R."/>
            <person name="Labutti K."/>
            <person name="Andreopoulos B."/>
            <person name="Lipzen A."/>
            <person name="Chen C."/>
            <person name="Yanf M."/>
            <person name="Daum C."/>
            <person name="Ng V."/>
            <person name="Clum A."/>
            <person name="Steindorff A."/>
            <person name="Ohm R."/>
            <person name="Martin F."/>
            <person name="Silar P."/>
            <person name="Natvig D."/>
            <person name="Lalanne C."/>
            <person name="Gautier V."/>
            <person name="Ament-Velasquez S.L."/>
            <person name="Kruys A."/>
            <person name="Hutchinson M.I."/>
            <person name="Powell A.J."/>
            <person name="Barry K."/>
            <person name="Miller A.N."/>
            <person name="Grigoriev I.V."/>
            <person name="Debuchy R."/>
            <person name="Gladieux P."/>
            <person name="Thoren M.H."/>
            <person name="Johannesson H."/>
        </authorList>
    </citation>
    <scope>NUCLEOTIDE SEQUENCE</scope>
    <source>
        <strain evidence="1">CBS 314.62</strain>
    </source>
</reference>
<protein>
    <submittedName>
        <fullName evidence="1">Uncharacterized protein</fullName>
    </submittedName>
</protein>
<evidence type="ECO:0000313" key="3">
    <source>
        <dbReference type="Proteomes" id="UP001270362"/>
    </source>
</evidence>
<dbReference type="EMBL" id="JAULSO010000014">
    <property type="protein sequence ID" value="KAK3680704.1"/>
    <property type="molecule type" value="Genomic_DNA"/>
</dbReference>
<sequence>MSPLWSCDWAECQSPAVQRAGDCLLCNRHICRTHLQGKWYTCPKPETNWSEYSARYAAAEAQRLDELCQRIDGRQLCARASQARGGTGVQCSVDLSPKKLSAMTGRQNCHVDVVFADGVVWLARIRLSSAILP</sequence>
<keyword evidence="3" id="KW-1185">Reference proteome</keyword>
<evidence type="ECO:0000313" key="2">
    <source>
        <dbReference type="EMBL" id="KAK3685921.1"/>
    </source>
</evidence>
<comment type="caution">
    <text evidence="1">The sequence shown here is derived from an EMBL/GenBank/DDBJ whole genome shotgun (WGS) entry which is preliminary data.</text>
</comment>
<evidence type="ECO:0000313" key="1">
    <source>
        <dbReference type="EMBL" id="KAK3680704.1"/>
    </source>
</evidence>
<reference evidence="1" key="1">
    <citation type="journal article" date="2023" name="Mol. Phylogenet. Evol.">
        <title>Genome-scale phylogeny and comparative genomics of the fungal order Sordariales.</title>
        <authorList>
            <person name="Hensen N."/>
            <person name="Bonometti L."/>
            <person name="Westerberg I."/>
            <person name="Brannstrom I.O."/>
            <person name="Guillou S."/>
            <person name="Cros-Aarteil S."/>
            <person name="Calhoun S."/>
            <person name="Haridas S."/>
            <person name="Kuo A."/>
            <person name="Mondo S."/>
            <person name="Pangilinan J."/>
            <person name="Riley R."/>
            <person name="LaButti K."/>
            <person name="Andreopoulos B."/>
            <person name="Lipzen A."/>
            <person name="Chen C."/>
            <person name="Yan M."/>
            <person name="Daum C."/>
            <person name="Ng V."/>
            <person name="Clum A."/>
            <person name="Steindorff A."/>
            <person name="Ohm R.A."/>
            <person name="Martin F."/>
            <person name="Silar P."/>
            <person name="Natvig D.O."/>
            <person name="Lalanne C."/>
            <person name="Gautier V."/>
            <person name="Ament-Velasquez S.L."/>
            <person name="Kruys A."/>
            <person name="Hutchinson M.I."/>
            <person name="Powell A.J."/>
            <person name="Barry K."/>
            <person name="Miller A.N."/>
            <person name="Grigoriev I.V."/>
            <person name="Debuchy R."/>
            <person name="Gladieux P."/>
            <person name="Hiltunen Thoren M."/>
            <person name="Johannesson H."/>
        </authorList>
    </citation>
    <scope>NUCLEOTIDE SEQUENCE</scope>
    <source>
        <strain evidence="1">CBS 314.62</strain>
    </source>
</reference>
<gene>
    <name evidence="2" type="ORF">B0T22DRAFT_410641</name>
    <name evidence="1" type="ORF">B0T22DRAFT_435141</name>
</gene>
<organism evidence="1 3">
    <name type="scientific">Podospora appendiculata</name>
    <dbReference type="NCBI Taxonomy" id="314037"/>
    <lineage>
        <taxon>Eukaryota</taxon>
        <taxon>Fungi</taxon>
        <taxon>Dikarya</taxon>
        <taxon>Ascomycota</taxon>
        <taxon>Pezizomycotina</taxon>
        <taxon>Sordariomycetes</taxon>
        <taxon>Sordariomycetidae</taxon>
        <taxon>Sordariales</taxon>
        <taxon>Podosporaceae</taxon>
        <taxon>Podospora</taxon>
    </lineage>
</organism>
<accession>A0AAE0WY53</accession>
<dbReference type="Proteomes" id="UP001270362">
    <property type="component" value="Unassembled WGS sequence"/>
</dbReference>
<proteinExistence type="predicted"/>